<organism evidence="2 3">
    <name type="scientific">Agrobacterium phage Atu_ph04</name>
    <dbReference type="NCBI Taxonomy" id="2024263"/>
    <lineage>
        <taxon>Viruses</taxon>
        <taxon>Duplodnaviria</taxon>
        <taxon>Heunggongvirae</taxon>
        <taxon>Uroviricota</taxon>
        <taxon>Caudoviricetes</taxon>
        <taxon>Pootjesviridae</taxon>
        <taxon>Rollinsvirus</taxon>
        <taxon>Rollinsvirus ph04</taxon>
    </lineage>
</organism>
<dbReference type="GO" id="GO:0003678">
    <property type="term" value="F:DNA helicase activity"/>
    <property type="evidence" value="ECO:0007669"/>
    <property type="project" value="TreeGrafter"/>
</dbReference>
<dbReference type="Pfam" id="PF04851">
    <property type="entry name" value="ResIII"/>
    <property type="match status" value="1"/>
</dbReference>
<keyword evidence="2" id="KW-0378">Hydrolase</keyword>
<dbReference type="InterPro" id="IPR006935">
    <property type="entry name" value="Helicase/UvrB_N"/>
</dbReference>
<protein>
    <submittedName>
        <fullName evidence="2">Putative ATP-dependent helicase</fullName>
    </submittedName>
</protein>
<dbReference type="GO" id="GO:0003677">
    <property type="term" value="F:DNA binding"/>
    <property type="evidence" value="ECO:0007669"/>
    <property type="project" value="InterPro"/>
</dbReference>
<accession>A0A223W004</accession>
<dbReference type="Pfam" id="PF13307">
    <property type="entry name" value="Helicase_C_2"/>
    <property type="match status" value="1"/>
</dbReference>
<name>A0A223W004_9CAUD</name>
<evidence type="ECO:0000313" key="3">
    <source>
        <dbReference type="Proteomes" id="UP000226396"/>
    </source>
</evidence>
<dbReference type="GeneID" id="77938970"/>
<dbReference type="PANTHER" id="PTHR11472">
    <property type="entry name" value="DNA REPAIR DEAD HELICASE RAD3/XP-D SUBFAMILY MEMBER"/>
    <property type="match status" value="1"/>
</dbReference>
<evidence type="ECO:0000259" key="1">
    <source>
        <dbReference type="SMART" id="SM00491"/>
    </source>
</evidence>
<reference evidence="2 3" key="1">
    <citation type="submission" date="2017-06" db="EMBL/GenBank/DDBJ databases">
        <authorList>
            <person name="Kim H.J."/>
            <person name="Triplett B.A."/>
        </authorList>
    </citation>
    <scope>NUCLEOTIDE SEQUENCE [LARGE SCALE GENOMIC DNA]</scope>
</reference>
<dbReference type="GO" id="GO:0016818">
    <property type="term" value="F:hydrolase activity, acting on acid anhydrides, in phosphorus-containing anhydrides"/>
    <property type="evidence" value="ECO:0007669"/>
    <property type="project" value="InterPro"/>
</dbReference>
<dbReference type="Gene3D" id="3.40.50.300">
    <property type="entry name" value="P-loop containing nucleotide triphosphate hydrolases"/>
    <property type="match status" value="2"/>
</dbReference>
<dbReference type="InterPro" id="IPR027417">
    <property type="entry name" value="P-loop_NTPase"/>
</dbReference>
<dbReference type="GO" id="GO:0006139">
    <property type="term" value="P:nucleobase-containing compound metabolic process"/>
    <property type="evidence" value="ECO:0007669"/>
    <property type="project" value="InterPro"/>
</dbReference>
<dbReference type="GO" id="GO:0005524">
    <property type="term" value="F:ATP binding"/>
    <property type="evidence" value="ECO:0007669"/>
    <property type="project" value="InterPro"/>
</dbReference>
<proteinExistence type="predicted"/>
<dbReference type="InterPro" id="IPR006555">
    <property type="entry name" value="ATP-dep_Helicase_C"/>
</dbReference>
<dbReference type="SMART" id="SM00491">
    <property type="entry name" value="HELICc2"/>
    <property type="match status" value="1"/>
</dbReference>
<keyword evidence="2" id="KW-0067">ATP-binding</keyword>
<evidence type="ECO:0000313" key="2">
    <source>
        <dbReference type="EMBL" id="ASV44621.1"/>
    </source>
</evidence>
<keyword evidence="2" id="KW-0347">Helicase</keyword>
<sequence length="537" mass="61720">MLFTVTDEKILRHFPLPKIRDKQMIAIRKVLEAFAEGYRHVFLEAPTGLGKSAIGVCVGSYMNEEFSTIETPHKTAIGTITKFLQDQVTHDFPRLRDIRSSGDPRYMCEINTNKGTEDCIVNRKKTDDKCMKSCPYKIALMEFRKGPLSISNVHFIANAPFRYNLGVIDECHEVGNVIASQAELKMTDVDFSKLSLIFREDTDTVKEMWDKVVYFIAGKKDGEVFDFMDTDFLLDIDLENYKERVDGLAGTSEFGSINRQFSFFANNVNKALLISNAKMVKVIEKFQDDRTGKIDELEIIRPIYAREFAPSMIFSKADRFLHMSATICGFEGYAKELGLNYDQCKGIEVDHVIDAERRLVHFRPVSWMSAKNEQLDVERTVNFIDSVIDKFENQNTIIHSTSYKRAQMIRDRSKHDIVIPKNAKEAVSYLKTREKGCFVASPSLIAGVDGKDDMCRVNIIAKVPFPSFGDPRVKYLAKHNPEIINQDLVRRMVQAAGRGTRHEEDYSTSFVIDGMFEKIYNEYRHFFPKWFVEALRF</sequence>
<dbReference type="RefSeq" id="YP_010662953.1">
    <property type="nucleotide sequence ID" value="NC_070890.1"/>
</dbReference>
<keyword evidence="3" id="KW-1185">Reference proteome</keyword>
<keyword evidence="2" id="KW-0547">Nucleotide-binding</keyword>
<dbReference type="SUPFAM" id="SSF52540">
    <property type="entry name" value="P-loop containing nucleoside triphosphate hydrolases"/>
    <property type="match status" value="1"/>
</dbReference>
<dbReference type="InterPro" id="IPR045028">
    <property type="entry name" value="DinG/Rad3-like"/>
</dbReference>
<dbReference type="Proteomes" id="UP000226396">
    <property type="component" value="Segment"/>
</dbReference>
<feature type="domain" description="ATP-dependent helicase C-terminal" evidence="1">
    <location>
        <begin position="399"/>
        <end position="518"/>
    </location>
</feature>
<dbReference type="PANTHER" id="PTHR11472:SF47">
    <property type="entry name" value="FANCONI ANEMIA GROUP J PROTEIN"/>
    <property type="match status" value="1"/>
</dbReference>
<dbReference type="EMBL" id="MF403007">
    <property type="protein sequence ID" value="ASV44621.1"/>
    <property type="molecule type" value="Genomic_DNA"/>
</dbReference>
<dbReference type="KEGG" id="vg:77938970"/>